<dbReference type="SUPFAM" id="SSF53474">
    <property type="entry name" value="alpha/beta-Hydrolases"/>
    <property type="match status" value="1"/>
</dbReference>
<feature type="domain" description="Carboxylesterase type B" evidence="4">
    <location>
        <begin position="25"/>
        <end position="133"/>
    </location>
</feature>
<evidence type="ECO:0000256" key="1">
    <source>
        <dbReference type="ARBA" id="ARBA00005964"/>
    </source>
</evidence>
<comment type="similarity">
    <text evidence="1 3">Belongs to the type-B carboxylesterase/lipase family.</text>
</comment>
<dbReference type="Gene3D" id="3.40.50.1820">
    <property type="entry name" value="alpha/beta hydrolase"/>
    <property type="match status" value="1"/>
</dbReference>
<evidence type="ECO:0000259" key="4">
    <source>
        <dbReference type="Pfam" id="PF00135"/>
    </source>
</evidence>
<protein>
    <recommendedName>
        <fullName evidence="3">Carboxylic ester hydrolase</fullName>
        <ecNumber evidence="3">3.1.1.-</ecNumber>
    </recommendedName>
</protein>
<dbReference type="EC" id="3.1.1.-" evidence="3"/>
<dbReference type="InterPro" id="IPR019826">
    <property type="entry name" value="Carboxylesterase_B_AS"/>
</dbReference>
<evidence type="ECO:0000313" key="6">
    <source>
        <dbReference type="Proteomes" id="UP000310158"/>
    </source>
</evidence>
<dbReference type="Proteomes" id="UP000310158">
    <property type="component" value="Unassembled WGS sequence"/>
</dbReference>
<evidence type="ECO:0000256" key="3">
    <source>
        <dbReference type="RuleBase" id="RU361235"/>
    </source>
</evidence>
<evidence type="ECO:0000256" key="2">
    <source>
        <dbReference type="ARBA" id="ARBA00022801"/>
    </source>
</evidence>
<dbReference type="PROSITE" id="PS00122">
    <property type="entry name" value="CARBOXYLESTERASE_B_1"/>
    <property type="match status" value="1"/>
</dbReference>
<gene>
    <name evidence="5" type="ORF">EW146_g6719</name>
</gene>
<dbReference type="PANTHER" id="PTHR11559">
    <property type="entry name" value="CARBOXYLESTERASE"/>
    <property type="match status" value="1"/>
</dbReference>
<dbReference type="OrthoDB" id="408631at2759"/>
<sequence length="611" mass="66865">MPFAYSLLQLICSIGIVLAVPTSLNVDLTIGTFRGVATANSTEKWLGIPYVQRPVGNLRFKAPVAIEEPFRGVQDASAFGNACPQPPADDLGAPIGEDCLVLNVYRPLGTSADAKLPVLVWIHGGFYMIGSVMQSKFHVEESYHPLARPRIPQQTQRVILTTSLWDRIPVLTSSSGIINRSVTIGKPIIFVSLNYRLNTFGFLASAHVAPEDLNAGLLDQRAAFEFVQANIARFGGDPSKVTIWGQSAGAGSVHSHVLYPSSQNLFRAGIMDSDTGPFKSSPNATVYDEPGKPYALLTAAVGCPAGSTSFACLQSVPFQESLRWSKCSMCIDQLLRPQTLLNVSNAFILGTLNNQLWEPAIGPAGSFATERQSTKIERGDFLHIPLISGTNLNEGTIFNNLAGLNLTGNAQDNALRQFVLETLVDDSLVTEDVLDTIVSLYPANDSSLGAPFNTGDSLFDRASAWYGENMFLSARRRFFDAAAPLQPTFAYHFTEFIPGNNPFLGVFHGSELALLFGPVPDAIEVEFANTYLDFYLNFVNDLNPGPAWPEFTLQTKQVLQLMRDNVTAVPDGEEYCLMRESIMTAFIFDVDWSIEQTDFLSTQKVLNEFQK</sequence>
<dbReference type="GO" id="GO:0016787">
    <property type="term" value="F:hydrolase activity"/>
    <property type="evidence" value="ECO:0007669"/>
    <property type="project" value="UniProtKB-KW"/>
</dbReference>
<dbReference type="InterPro" id="IPR050309">
    <property type="entry name" value="Type-B_Carboxylest/Lipase"/>
</dbReference>
<organism evidence="5 6">
    <name type="scientific">Bondarzewia mesenterica</name>
    <dbReference type="NCBI Taxonomy" id="1095465"/>
    <lineage>
        <taxon>Eukaryota</taxon>
        <taxon>Fungi</taxon>
        <taxon>Dikarya</taxon>
        <taxon>Basidiomycota</taxon>
        <taxon>Agaricomycotina</taxon>
        <taxon>Agaricomycetes</taxon>
        <taxon>Russulales</taxon>
        <taxon>Bondarzewiaceae</taxon>
        <taxon>Bondarzewia</taxon>
    </lineage>
</organism>
<reference evidence="5 6" key="1">
    <citation type="submission" date="2019-02" db="EMBL/GenBank/DDBJ databases">
        <title>Genome sequencing of the rare red list fungi Bondarzewia mesenterica.</title>
        <authorList>
            <person name="Buettner E."/>
            <person name="Kellner H."/>
        </authorList>
    </citation>
    <scope>NUCLEOTIDE SEQUENCE [LARGE SCALE GENOMIC DNA]</scope>
    <source>
        <strain evidence="5 6">DSM 108281</strain>
    </source>
</reference>
<comment type="caution">
    <text evidence="5">The sequence shown here is derived from an EMBL/GenBank/DDBJ whole genome shotgun (WGS) entry which is preliminary data.</text>
</comment>
<keyword evidence="3" id="KW-0732">Signal</keyword>
<dbReference type="InterPro" id="IPR029058">
    <property type="entry name" value="AB_hydrolase_fold"/>
</dbReference>
<feature type="chain" id="PRO_5021037062" description="Carboxylic ester hydrolase" evidence="3">
    <location>
        <begin position="20"/>
        <end position="611"/>
    </location>
</feature>
<dbReference type="InterPro" id="IPR002018">
    <property type="entry name" value="CarbesteraseB"/>
</dbReference>
<dbReference type="Pfam" id="PF00135">
    <property type="entry name" value="COesterase"/>
    <property type="match status" value="2"/>
</dbReference>
<accession>A0A4S4LNG0</accession>
<proteinExistence type="inferred from homology"/>
<keyword evidence="6" id="KW-1185">Reference proteome</keyword>
<dbReference type="AlphaFoldDB" id="A0A4S4LNG0"/>
<keyword evidence="2 3" id="KW-0378">Hydrolase</keyword>
<evidence type="ECO:0000313" key="5">
    <source>
        <dbReference type="EMBL" id="THH13515.1"/>
    </source>
</evidence>
<feature type="signal peptide" evidence="3">
    <location>
        <begin position="1"/>
        <end position="19"/>
    </location>
</feature>
<name>A0A4S4LNG0_9AGAM</name>
<dbReference type="EMBL" id="SGPL01000348">
    <property type="protein sequence ID" value="THH13515.1"/>
    <property type="molecule type" value="Genomic_DNA"/>
</dbReference>
<feature type="domain" description="Carboxylesterase type B" evidence="4">
    <location>
        <begin position="185"/>
        <end position="566"/>
    </location>
</feature>